<dbReference type="Proteomes" id="UP000184518">
    <property type="component" value="Unassembled WGS sequence"/>
</dbReference>
<dbReference type="RefSeq" id="WP_072959380.1">
    <property type="nucleotide sequence ID" value="NZ_FQUT01000008.1"/>
</dbReference>
<gene>
    <name evidence="1" type="ORF">SAMN05443633_10870</name>
</gene>
<sequence length="387" mass="44277">MKKLLYSLFLFSTITISAQSKKFFTKGEAKLQHPVEKINLRFENNLPFVKVSINGKFYNFLFDSGAPTVISHAIYNELNLSKKYKRSVSDSNDKVQQQIFTELPEMIVDEVIFKNIGAVVLDLNSAELGCLKVDGIIGANQMAKLFWRVNYAENSLEATNDLSLFDLKDYSTIIPFDPKPQKTPMVKTRLFDKDIDFTFDTGFSGRFEISDTKFDAKKARKVIETFGTRSTGAFGVAKPTTASIFKTDVLTLGNGIFRDEIISTSISDLLGNEFLKDFSFIFDWKNNKIYLKPIKINPPKLESFGFTYRFIDRKPVVAFVFQQQDFPLKIGDSIISINEIMLDNLDDDSVCHYSINRIEKNLKAITIKIKRDGKILDFKMEKKEYLN</sequence>
<organism evidence="1 2">
    <name type="scientific">Chryseobacterium arachidis</name>
    <dbReference type="NCBI Taxonomy" id="1416778"/>
    <lineage>
        <taxon>Bacteria</taxon>
        <taxon>Pseudomonadati</taxon>
        <taxon>Bacteroidota</taxon>
        <taxon>Flavobacteriia</taxon>
        <taxon>Flavobacteriales</taxon>
        <taxon>Weeksellaceae</taxon>
        <taxon>Chryseobacterium group</taxon>
        <taxon>Chryseobacterium</taxon>
    </lineage>
</organism>
<evidence type="ECO:0000313" key="2">
    <source>
        <dbReference type="Proteomes" id="UP000184518"/>
    </source>
</evidence>
<dbReference type="Pfam" id="PF13650">
    <property type="entry name" value="Asp_protease_2"/>
    <property type="match status" value="1"/>
</dbReference>
<dbReference type="CDD" id="cd05483">
    <property type="entry name" value="retropepsin_like_bacteria"/>
    <property type="match status" value="1"/>
</dbReference>
<dbReference type="EMBL" id="FQUT01000008">
    <property type="protein sequence ID" value="SHF92679.1"/>
    <property type="molecule type" value="Genomic_DNA"/>
</dbReference>
<dbReference type="SUPFAM" id="SSF50630">
    <property type="entry name" value="Acid proteases"/>
    <property type="match status" value="1"/>
</dbReference>
<proteinExistence type="predicted"/>
<keyword evidence="1" id="KW-0378">Hydrolase</keyword>
<keyword evidence="1" id="KW-0645">Protease</keyword>
<keyword evidence="2" id="KW-1185">Reference proteome</keyword>
<dbReference type="GO" id="GO:0006508">
    <property type="term" value="P:proteolysis"/>
    <property type="evidence" value="ECO:0007669"/>
    <property type="project" value="UniProtKB-KW"/>
</dbReference>
<evidence type="ECO:0000313" key="1">
    <source>
        <dbReference type="EMBL" id="SHF92679.1"/>
    </source>
</evidence>
<protein>
    <submittedName>
        <fullName evidence="1">Aspartyl protease</fullName>
    </submittedName>
</protein>
<dbReference type="AlphaFoldDB" id="A0A1M5FMM5"/>
<dbReference type="InterPro" id="IPR034122">
    <property type="entry name" value="Retropepsin-like_bacterial"/>
</dbReference>
<dbReference type="Gene3D" id="2.40.70.10">
    <property type="entry name" value="Acid Proteases"/>
    <property type="match status" value="2"/>
</dbReference>
<dbReference type="InterPro" id="IPR021109">
    <property type="entry name" value="Peptidase_aspartic_dom_sf"/>
</dbReference>
<dbReference type="GO" id="GO:0008233">
    <property type="term" value="F:peptidase activity"/>
    <property type="evidence" value="ECO:0007669"/>
    <property type="project" value="UniProtKB-KW"/>
</dbReference>
<reference evidence="2" key="1">
    <citation type="submission" date="2016-11" db="EMBL/GenBank/DDBJ databases">
        <authorList>
            <person name="Varghese N."/>
            <person name="Submissions S."/>
        </authorList>
    </citation>
    <scope>NUCLEOTIDE SEQUENCE [LARGE SCALE GENOMIC DNA]</scope>
    <source>
        <strain evidence="2">DSM 27619</strain>
    </source>
</reference>
<dbReference type="OrthoDB" id="5580718at2"/>
<accession>A0A1M5FMM5</accession>
<name>A0A1M5FMM5_9FLAO</name>
<dbReference type="STRING" id="1416778.SAMN05443633_10870"/>